<keyword evidence="1" id="KW-0805">Transcription regulation</keyword>
<dbReference type="InterPro" id="IPR036388">
    <property type="entry name" value="WH-like_DNA-bd_sf"/>
</dbReference>
<keyword evidence="2" id="KW-0238">DNA-binding</keyword>
<sequence>MPLKVRKNKAPTPPSDCPLAECMALLGGAWTPHIIWYLSAGPRRFGELRADMPTVSAKVLTARLRDLERKGVLWRKVMPTSPPSVEYGLTELGNEMMPAISAIVEISCRLRDGHASHWRGRDGPRAAADAV</sequence>
<dbReference type="OrthoDB" id="9800350at2"/>
<dbReference type="SUPFAM" id="SSF46785">
    <property type="entry name" value="Winged helix' DNA-binding domain"/>
    <property type="match status" value="1"/>
</dbReference>
<proteinExistence type="predicted"/>
<dbReference type="EMBL" id="PXYK01000012">
    <property type="protein sequence ID" value="PSJ59123.1"/>
    <property type="molecule type" value="Genomic_DNA"/>
</dbReference>
<evidence type="ECO:0000259" key="4">
    <source>
        <dbReference type="PROSITE" id="PS51118"/>
    </source>
</evidence>
<keyword evidence="6" id="KW-1185">Reference proteome</keyword>
<dbReference type="Proteomes" id="UP000241229">
    <property type="component" value="Unassembled WGS sequence"/>
</dbReference>
<feature type="domain" description="HTH hxlR-type" evidence="4">
    <location>
        <begin position="17"/>
        <end position="115"/>
    </location>
</feature>
<dbReference type="GO" id="GO:0003677">
    <property type="term" value="F:DNA binding"/>
    <property type="evidence" value="ECO:0007669"/>
    <property type="project" value="UniProtKB-KW"/>
</dbReference>
<evidence type="ECO:0000256" key="2">
    <source>
        <dbReference type="ARBA" id="ARBA00023125"/>
    </source>
</evidence>
<comment type="caution">
    <text evidence="5">The sequence shown here is derived from an EMBL/GenBank/DDBJ whole genome shotgun (WGS) entry which is preliminary data.</text>
</comment>
<dbReference type="RefSeq" id="WP_106772807.1">
    <property type="nucleotide sequence ID" value="NZ_PXYK01000012.1"/>
</dbReference>
<dbReference type="Gene3D" id="1.10.10.10">
    <property type="entry name" value="Winged helix-like DNA-binding domain superfamily/Winged helix DNA-binding domain"/>
    <property type="match status" value="1"/>
</dbReference>
<evidence type="ECO:0000313" key="6">
    <source>
        <dbReference type="Proteomes" id="UP000241229"/>
    </source>
</evidence>
<dbReference type="PROSITE" id="PS51118">
    <property type="entry name" value="HTH_HXLR"/>
    <property type="match status" value="1"/>
</dbReference>
<dbReference type="Pfam" id="PF01638">
    <property type="entry name" value="HxlR"/>
    <property type="match status" value="1"/>
</dbReference>
<dbReference type="InterPro" id="IPR002577">
    <property type="entry name" value="HTH_HxlR"/>
</dbReference>
<protein>
    <submittedName>
        <fullName evidence="5">Transcriptional regulator</fullName>
    </submittedName>
</protein>
<evidence type="ECO:0000256" key="3">
    <source>
        <dbReference type="ARBA" id="ARBA00023163"/>
    </source>
</evidence>
<name>A0A2P7S9G2_9HYPH</name>
<organism evidence="5 6">
    <name type="scientific">Kumtagia ephedrae</name>
    <dbReference type="NCBI Taxonomy" id="2116701"/>
    <lineage>
        <taxon>Bacteria</taxon>
        <taxon>Pseudomonadati</taxon>
        <taxon>Pseudomonadota</taxon>
        <taxon>Alphaproteobacteria</taxon>
        <taxon>Hyphomicrobiales</taxon>
        <taxon>Phyllobacteriaceae</taxon>
        <taxon>Kumtagia</taxon>
    </lineage>
</organism>
<dbReference type="PANTHER" id="PTHR33204">
    <property type="entry name" value="TRANSCRIPTIONAL REGULATOR, MARR FAMILY"/>
    <property type="match status" value="1"/>
</dbReference>
<dbReference type="InterPro" id="IPR036390">
    <property type="entry name" value="WH_DNA-bd_sf"/>
</dbReference>
<dbReference type="AlphaFoldDB" id="A0A2P7S9G2"/>
<evidence type="ECO:0000256" key="1">
    <source>
        <dbReference type="ARBA" id="ARBA00023015"/>
    </source>
</evidence>
<reference evidence="5 6" key="1">
    <citation type="submission" date="2018-03" db="EMBL/GenBank/DDBJ databases">
        <title>The draft genome of Mesorhizobium sp. 6GN-30.</title>
        <authorList>
            <person name="Liu L."/>
            <person name="Li L."/>
            <person name="Wang T."/>
            <person name="Zhang X."/>
            <person name="Liang L."/>
        </authorList>
    </citation>
    <scope>NUCLEOTIDE SEQUENCE [LARGE SCALE GENOMIC DNA]</scope>
    <source>
        <strain evidence="5 6">6GN30</strain>
    </source>
</reference>
<keyword evidence="3" id="KW-0804">Transcription</keyword>
<gene>
    <name evidence="5" type="ORF">C7I84_13960</name>
</gene>
<evidence type="ECO:0000313" key="5">
    <source>
        <dbReference type="EMBL" id="PSJ59123.1"/>
    </source>
</evidence>
<accession>A0A2P7S9G2</accession>